<protein>
    <submittedName>
        <fullName evidence="2">Uncharacterized protein LOC117806012 isoform X1</fullName>
    </submittedName>
</protein>
<organism evidence="2 3">
    <name type="scientific">Xyrichtys novacula</name>
    <name type="common">Pearly razorfish</name>
    <name type="synonym">Hemipteronotus novacula</name>
    <dbReference type="NCBI Taxonomy" id="13765"/>
    <lineage>
        <taxon>Eukaryota</taxon>
        <taxon>Metazoa</taxon>
        <taxon>Chordata</taxon>
        <taxon>Craniata</taxon>
        <taxon>Vertebrata</taxon>
        <taxon>Euteleostomi</taxon>
        <taxon>Actinopterygii</taxon>
        <taxon>Neopterygii</taxon>
        <taxon>Teleostei</taxon>
        <taxon>Neoteleostei</taxon>
        <taxon>Acanthomorphata</taxon>
        <taxon>Eupercaria</taxon>
        <taxon>Labriformes</taxon>
        <taxon>Labridae</taxon>
        <taxon>Xyrichtys</taxon>
    </lineage>
</organism>
<name>A0AAV1GLY8_XYRNO</name>
<dbReference type="PROSITE" id="PS50181">
    <property type="entry name" value="FBOX"/>
    <property type="match status" value="1"/>
</dbReference>
<dbReference type="AlphaFoldDB" id="A0AAV1GLY8"/>
<dbReference type="InterPro" id="IPR032675">
    <property type="entry name" value="LRR_dom_sf"/>
</dbReference>
<dbReference type="InterPro" id="IPR036047">
    <property type="entry name" value="F-box-like_dom_sf"/>
</dbReference>
<evidence type="ECO:0000313" key="2">
    <source>
        <dbReference type="EMBL" id="CAJ1074523.1"/>
    </source>
</evidence>
<dbReference type="SMART" id="SM00256">
    <property type="entry name" value="FBOX"/>
    <property type="match status" value="1"/>
</dbReference>
<sequence>MDQLEGLPPEVWVHVFSFLSTKEKHTVRLCCRSMKRLVDHPCLWKNHTVVLSDLRRYTYGFWDTLNHRKLTRVAVRHLRRKEWRRLVKFLPSLTAMVFMDGERTYREKYLDSLAHFPDLREFGVRNVTWDEAMLGRSVNAQLTERLTHLSVCNVRLTCTVNFINTVALLVNLKFLLFHQEGKAYWPHRVRPVPGSVFHHMLLNLKKLEHLSWGMRGEPPQPLPNDYFSPTDPEQPGVPQYGGPALTSLELFNYPESILPENALKSLTSLRSLMVRYSYIREGIKCRLKSWLSPLQQLETLTIIGDNTLSSYTTTLPSSITRLTLRVGITLKDMDLIAPSIPGLKHLDIEQNRSSGSLCRRIPMLFPQLRTLRIRFLRREPERDLLNILQLQHLERLELMVDRLFIHQEHFNKHKWPSPRVQELIDQLRRLSNYRISITTEMRQRNLLRECDCEIDWIVRKQEPPCPALPSRPPLRSSPNPP</sequence>
<dbReference type="InterPro" id="IPR001810">
    <property type="entry name" value="F-box_dom"/>
</dbReference>
<gene>
    <name evidence="2" type="ORF">XNOV1_A002499</name>
</gene>
<keyword evidence="3" id="KW-1185">Reference proteome</keyword>
<reference evidence="2" key="1">
    <citation type="submission" date="2023-08" db="EMBL/GenBank/DDBJ databases">
        <authorList>
            <person name="Alioto T."/>
            <person name="Alioto T."/>
            <person name="Gomez Garrido J."/>
        </authorList>
    </citation>
    <scope>NUCLEOTIDE SEQUENCE</scope>
</reference>
<dbReference type="Gene3D" id="3.80.10.10">
    <property type="entry name" value="Ribonuclease Inhibitor"/>
    <property type="match status" value="1"/>
</dbReference>
<proteinExistence type="predicted"/>
<dbReference type="EMBL" id="OY660878">
    <property type="protein sequence ID" value="CAJ1074523.1"/>
    <property type="molecule type" value="Genomic_DNA"/>
</dbReference>
<dbReference type="Gene3D" id="1.20.1280.50">
    <property type="match status" value="1"/>
</dbReference>
<dbReference type="Pfam" id="PF12937">
    <property type="entry name" value="F-box-like"/>
    <property type="match status" value="1"/>
</dbReference>
<dbReference type="SUPFAM" id="SSF81383">
    <property type="entry name" value="F-box domain"/>
    <property type="match status" value="1"/>
</dbReference>
<feature type="domain" description="F-box" evidence="1">
    <location>
        <begin position="1"/>
        <end position="47"/>
    </location>
</feature>
<dbReference type="SUPFAM" id="SSF52047">
    <property type="entry name" value="RNI-like"/>
    <property type="match status" value="1"/>
</dbReference>
<accession>A0AAV1GLY8</accession>
<evidence type="ECO:0000259" key="1">
    <source>
        <dbReference type="PROSITE" id="PS50181"/>
    </source>
</evidence>
<dbReference type="Proteomes" id="UP001178508">
    <property type="component" value="Chromosome 15"/>
</dbReference>
<evidence type="ECO:0000313" key="3">
    <source>
        <dbReference type="Proteomes" id="UP001178508"/>
    </source>
</evidence>